<reference evidence="1" key="2">
    <citation type="journal article" date="2020" name="Nat. Commun.">
        <title>Large-scale genome sequencing of mycorrhizal fungi provides insights into the early evolution of symbiotic traits.</title>
        <authorList>
            <person name="Miyauchi S."/>
            <person name="Kiss E."/>
            <person name="Kuo A."/>
            <person name="Drula E."/>
            <person name="Kohler A."/>
            <person name="Sanchez-Garcia M."/>
            <person name="Morin E."/>
            <person name="Andreopoulos B."/>
            <person name="Barry K.W."/>
            <person name="Bonito G."/>
            <person name="Buee M."/>
            <person name="Carver A."/>
            <person name="Chen C."/>
            <person name="Cichocki N."/>
            <person name="Clum A."/>
            <person name="Culley D."/>
            <person name="Crous P.W."/>
            <person name="Fauchery L."/>
            <person name="Girlanda M."/>
            <person name="Hayes R.D."/>
            <person name="Keri Z."/>
            <person name="LaButti K."/>
            <person name="Lipzen A."/>
            <person name="Lombard V."/>
            <person name="Magnuson J."/>
            <person name="Maillard F."/>
            <person name="Murat C."/>
            <person name="Nolan M."/>
            <person name="Ohm R.A."/>
            <person name="Pangilinan J."/>
            <person name="Pereira M.F."/>
            <person name="Perotto S."/>
            <person name="Peter M."/>
            <person name="Pfister S."/>
            <person name="Riley R."/>
            <person name="Sitrit Y."/>
            <person name="Stielow J.B."/>
            <person name="Szollosi G."/>
            <person name="Zifcakova L."/>
            <person name="Stursova M."/>
            <person name="Spatafora J.W."/>
            <person name="Tedersoo L."/>
            <person name="Vaario L.M."/>
            <person name="Yamada A."/>
            <person name="Yan M."/>
            <person name="Wang P."/>
            <person name="Xu J."/>
            <person name="Bruns T."/>
            <person name="Baldrian P."/>
            <person name="Vilgalys R."/>
            <person name="Dunand C."/>
            <person name="Henrissat B."/>
            <person name="Grigoriev I.V."/>
            <person name="Hibbett D."/>
            <person name="Nagy L.G."/>
            <person name="Martin F.M."/>
        </authorList>
    </citation>
    <scope>NUCLEOTIDE SEQUENCE</scope>
    <source>
        <strain evidence="1">Prilba</strain>
    </source>
</reference>
<evidence type="ECO:0000313" key="2">
    <source>
        <dbReference type="Proteomes" id="UP000759537"/>
    </source>
</evidence>
<dbReference type="EMBL" id="WHVB01000018">
    <property type="protein sequence ID" value="KAF8473701.1"/>
    <property type="molecule type" value="Genomic_DNA"/>
</dbReference>
<organism evidence="1 2">
    <name type="scientific">Russula ochroleuca</name>
    <dbReference type="NCBI Taxonomy" id="152965"/>
    <lineage>
        <taxon>Eukaryota</taxon>
        <taxon>Fungi</taxon>
        <taxon>Dikarya</taxon>
        <taxon>Basidiomycota</taxon>
        <taxon>Agaricomycotina</taxon>
        <taxon>Agaricomycetes</taxon>
        <taxon>Russulales</taxon>
        <taxon>Russulaceae</taxon>
        <taxon>Russula</taxon>
    </lineage>
</organism>
<comment type="caution">
    <text evidence="1">The sequence shown here is derived from an EMBL/GenBank/DDBJ whole genome shotgun (WGS) entry which is preliminary data.</text>
</comment>
<name>A0A9P5K058_9AGAM</name>
<gene>
    <name evidence="1" type="ORF">DFH94DRAFT_846910</name>
</gene>
<sequence>MYWWHATASQADKKWVEQLMGHIFPDQSIDSVSPDFKDAVLKIQAEEPDITHWTFGNLQRGKDGRFKDSGLVTIIKNASLVSNNGIPTRRSRRWPSASTAIIDNLELYVGLQAEEAKPIVDDAGLSALNLALVTLAFHVIVRRQEETVIIITQPGAVLIYRHYTHSTRDYALSFVTV</sequence>
<evidence type="ECO:0000313" key="1">
    <source>
        <dbReference type="EMBL" id="KAF8473701.1"/>
    </source>
</evidence>
<accession>A0A9P5K058</accession>
<dbReference type="AlphaFoldDB" id="A0A9P5K058"/>
<reference evidence="1" key="1">
    <citation type="submission" date="2019-10" db="EMBL/GenBank/DDBJ databases">
        <authorList>
            <consortium name="DOE Joint Genome Institute"/>
            <person name="Kuo A."/>
            <person name="Miyauchi S."/>
            <person name="Kiss E."/>
            <person name="Drula E."/>
            <person name="Kohler A."/>
            <person name="Sanchez-Garcia M."/>
            <person name="Andreopoulos B."/>
            <person name="Barry K.W."/>
            <person name="Bonito G."/>
            <person name="Buee M."/>
            <person name="Carver A."/>
            <person name="Chen C."/>
            <person name="Cichocki N."/>
            <person name="Clum A."/>
            <person name="Culley D."/>
            <person name="Crous P.W."/>
            <person name="Fauchery L."/>
            <person name="Girlanda M."/>
            <person name="Hayes R."/>
            <person name="Keri Z."/>
            <person name="LaButti K."/>
            <person name="Lipzen A."/>
            <person name="Lombard V."/>
            <person name="Magnuson J."/>
            <person name="Maillard F."/>
            <person name="Morin E."/>
            <person name="Murat C."/>
            <person name="Nolan M."/>
            <person name="Ohm R."/>
            <person name="Pangilinan J."/>
            <person name="Pereira M."/>
            <person name="Perotto S."/>
            <person name="Peter M."/>
            <person name="Riley R."/>
            <person name="Sitrit Y."/>
            <person name="Stielow B."/>
            <person name="Szollosi G."/>
            <person name="Zifcakova L."/>
            <person name="Stursova M."/>
            <person name="Spatafora J.W."/>
            <person name="Tedersoo L."/>
            <person name="Vaario L.-M."/>
            <person name="Yamada A."/>
            <person name="Yan M."/>
            <person name="Wang P."/>
            <person name="Xu J."/>
            <person name="Bruns T."/>
            <person name="Baldrian P."/>
            <person name="Vilgalys R."/>
            <person name="Henrissat B."/>
            <person name="Grigoriev I.V."/>
            <person name="Hibbett D."/>
            <person name="Nagy L.G."/>
            <person name="Martin F.M."/>
        </authorList>
    </citation>
    <scope>NUCLEOTIDE SEQUENCE</scope>
    <source>
        <strain evidence="1">Prilba</strain>
    </source>
</reference>
<protein>
    <submittedName>
        <fullName evidence="1">Uncharacterized protein</fullName>
    </submittedName>
</protein>
<proteinExistence type="predicted"/>
<dbReference type="OrthoDB" id="823504at2759"/>
<dbReference type="Proteomes" id="UP000759537">
    <property type="component" value="Unassembled WGS sequence"/>
</dbReference>
<keyword evidence="2" id="KW-1185">Reference proteome</keyword>